<proteinExistence type="predicted"/>
<dbReference type="RefSeq" id="WP_340357642.1">
    <property type="nucleotide sequence ID" value="NZ_JBBKZU010000006.1"/>
</dbReference>
<comment type="caution">
    <text evidence="1">The sequence shown here is derived from an EMBL/GenBank/DDBJ whole genome shotgun (WGS) entry which is preliminary data.</text>
</comment>
<organism evidence="1 2">
    <name type="scientific">Variovorax ureilyticus</name>
    <dbReference type="NCBI Taxonomy" id="1836198"/>
    <lineage>
        <taxon>Bacteria</taxon>
        <taxon>Pseudomonadati</taxon>
        <taxon>Pseudomonadota</taxon>
        <taxon>Betaproteobacteria</taxon>
        <taxon>Burkholderiales</taxon>
        <taxon>Comamonadaceae</taxon>
        <taxon>Variovorax</taxon>
    </lineage>
</organism>
<evidence type="ECO:0000313" key="2">
    <source>
        <dbReference type="Proteomes" id="UP001365846"/>
    </source>
</evidence>
<name>A0ABU8VFL3_9BURK</name>
<protein>
    <recommendedName>
        <fullName evidence="3">TIR domain-containing protein</fullName>
    </recommendedName>
</protein>
<evidence type="ECO:0000313" key="1">
    <source>
        <dbReference type="EMBL" id="MEJ8812376.1"/>
    </source>
</evidence>
<gene>
    <name evidence="1" type="ORF">WKW77_14925</name>
</gene>
<keyword evidence="2" id="KW-1185">Reference proteome</keyword>
<dbReference type="EMBL" id="JBBKZU010000006">
    <property type="protein sequence ID" value="MEJ8812376.1"/>
    <property type="molecule type" value="Genomic_DNA"/>
</dbReference>
<sequence>MQTEDDPRIELPEGSFDGRHAFDAHLRSAFAAAARQNWREFVWSDPDFSDWPLGERSVIDALQAWASAGRQLVMVAQRFDVFEREHARFVHWRRMWGHIIDCRVCNGPGMPQVPSAIWTPSWFLHRIDIEHVRGVCGASPESRRAVRERIDECLRHAKPGFPTSTLGL</sequence>
<reference evidence="1 2" key="1">
    <citation type="submission" date="2024-03" db="EMBL/GenBank/DDBJ databases">
        <title>Novel species of the genus Variovorax.</title>
        <authorList>
            <person name="Liu Q."/>
            <person name="Xin Y.-H."/>
        </authorList>
    </citation>
    <scope>NUCLEOTIDE SEQUENCE [LARGE SCALE GENOMIC DNA]</scope>
    <source>
        <strain evidence="1 2">KACC 18899</strain>
    </source>
</reference>
<evidence type="ECO:0008006" key="3">
    <source>
        <dbReference type="Google" id="ProtNLM"/>
    </source>
</evidence>
<dbReference type="Proteomes" id="UP001365846">
    <property type="component" value="Unassembled WGS sequence"/>
</dbReference>
<accession>A0ABU8VFL3</accession>